<dbReference type="PANTHER" id="PTHR35862">
    <property type="entry name" value="FELS-2 PROPHAGE PROTEIN"/>
    <property type="match status" value="1"/>
</dbReference>
<dbReference type="AlphaFoldDB" id="A0A509BPU1"/>
<organism evidence="4">
    <name type="scientific">Salmonella sp. NCTC 6947</name>
    <dbReference type="NCBI Taxonomy" id="2583581"/>
    <lineage>
        <taxon>Bacteria</taxon>
        <taxon>Pseudomonadati</taxon>
        <taxon>Pseudomonadota</taxon>
        <taxon>Gammaproteobacteria</taxon>
        <taxon>Enterobacterales</taxon>
        <taxon>Enterobacteriaceae</taxon>
        <taxon>Salmonella</taxon>
    </lineage>
</organism>
<dbReference type="InterPro" id="IPR014507">
    <property type="entry name" value="Baseplate_assembly_J_pred"/>
</dbReference>
<dbReference type="InterPro" id="IPR052726">
    <property type="entry name" value="Phage_Baseplate_Hub"/>
</dbReference>
<evidence type="ECO:0000259" key="3">
    <source>
        <dbReference type="Pfam" id="PF26079"/>
    </source>
</evidence>
<evidence type="ECO:0000259" key="2">
    <source>
        <dbReference type="Pfam" id="PF26078"/>
    </source>
</evidence>
<feature type="domain" description="Baseplate J-like C-terminal" evidence="3">
    <location>
        <begin position="281"/>
        <end position="356"/>
    </location>
</feature>
<sequence length="369" mass="39348">MALALAEPVFLETRPEVILREVIDWYEKESGKKLYPADDEALLINMVVYRESLVRDIIQDVAGQNLVAIARAPMIDFLGHLVGVFRLPAVPAVATLKFSVDEAPAANILIPAGTRVSATDSVIFATDSDALLQAGSLSVQVHATCTDAGIAGNGWQPAQISNLLDDIDGADLQVVAIAPSAGGADAESDDHLRERIILAPESFSNAGSKGAYRFHAMSAHQDIVDVAVTRPQPGTVKLTPLMSYGMPDQTILDAVDGICSDEKVRPLTDTVITSLPDEVTYSINATLIVYDNQDEKAVMAQAQSAITAWESGQSSRLGRDIIPSQISAALSVPGVYKVSLDALTEQILTETQWAHCLVIRLTPGGKVHG</sequence>
<dbReference type="EMBL" id="CABFNZ010000003">
    <property type="protein sequence ID" value="VUC75303.1"/>
    <property type="molecule type" value="Genomic_DNA"/>
</dbReference>
<dbReference type="Pfam" id="PF26079">
    <property type="entry name" value="Baseplate_J_C"/>
    <property type="match status" value="1"/>
</dbReference>
<protein>
    <submittedName>
        <fullName evidence="4">Putative bacteriophage baseplate assembly protein</fullName>
    </submittedName>
</protein>
<dbReference type="InterPro" id="IPR006949">
    <property type="entry name" value="Barrel_Baseplate_J-like"/>
</dbReference>
<gene>
    <name evidence="4" type="primary">STY1635_2</name>
    <name evidence="4" type="ORF">NCTC6947_01223</name>
</gene>
<accession>A0A509BPU1</accession>
<proteinExistence type="predicted"/>
<evidence type="ECO:0000259" key="1">
    <source>
        <dbReference type="Pfam" id="PF04865"/>
    </source>
</evidence>
<dbReference type="PANTHER" id="PTHR35862:SF1">
    <property type="entry name" value="FELS-2 PROPHAGE PROTEIN"/>
    <property type="match status" value="1"/>
</dbReference>
<dbReference type="InterPro" id="IPR058530">
    <property type="entry name" value="Baseplate_J-like_C"/>
</dbReference>
<dbReference type="InterPro" id="IPR058531">
    <property type="entry name" value="Baseplate_J_M"/>
</dbReference>
<evidence type="ECO:0000313" key="4">
    <source>
        <dbReference type="EMBL" id="VUC75303.1"/>
    </source>
</evidence>
<dbReference type="Pfam" id="PF26078">
    <property type="entry name" value="Baseplate_J_M"/>
    <property type="match status" value="1"/>
</dbReference>
<reference evidence="4" key="1">
    <citation type="submission" date="2019-06" db="EMBL/GenBank/DDBJ databases">
        <authorList>
            <consortium name="Pathogen Informatics"/>
        </authorList>
    </citation>
    <scope>NUCLEOTIDE SEQUENCE</scope>
    <source>
        <strain evidence="4">NCTC6947</strain>
    </source>
</reference>
<dbReference type="Pfam" id="PF04865">
    <property type="entry name" value="Baseplate_J"/>
    <property type="match status" value="1"/>
</dbReference>
<name>A0A509BPU1_9ENTR</name>
<feature type="domain" description="Baseplate protein J-like barrel" evidence="1">
    <location>
        <begin position="96"/>
        <end position="183"/>
    </location>
</feature>
<feature type="domain" description="Baseplate J-like central" evidence="2">
    <location>
        <begin position="204"/>
        <end position="272"/>
    </location>
</feature>
<dbReference type="PIRSF" id="PIRSF020481">
    <property type="entry name" value="BAP"/>
    <property type="match status" value="1"/>
</dbReference>